<dbReference type="Pfam" id="PF01593">
    <property type="entry name" value="Amino_oxidase"/>
    <property type="match status" value="1"/>
</dbReference>
<comment type="subcellular location">
    <subcellularLocation>
        <location evidence="11">Mitochondrion inner membrane</location>
    </subcellularLocation>
</comment>
<evidence type="ECO:0000256" key="2">
    <source>
        <dbReference type="ARBA" id="ARBA00005073"/>
    </source>
</evidence>
<evidence type="ECO:0000256" key="4">
    <source>
        <dbReference type="ARBA" id="ARBA00012867"/>
    </source>
</evidence>
<dbReference type="GO" id="GO:0005743">
    <property type="term" value="C:mitochondrial inner membrane"/>
    <property type="evidence" value="ECO:0007669"/>
    <property type="project" value="UniProtKB-SubCell"/>
</dbReference>
<dbReference type="InterPro" id="IPR050464">
    <property type="entry name" value="Zeta_carotene_desat/Oxidored"/>
</dbReference>
<protein>
    <recommendedName>
        <fullName evidence="4 11">Protoporphyrinogen oxidase</fullName>
        <ecNumber evidence="4 11">1.3.3.4</ecNumber>
    </recommendedName>
</protein>
<keyword evidence="5 11" id="KW-0285">Flavoprotein</keyword>
<evidence type="ECO:0000256" key="6">
    <source>
        <dbReference type="ARBA" id="ARBA00022827"/>
    </source>
</evidence>
<dbReference type="EC" id="1.3.3.4" evidence="4 11"/>
<keyword evidence="14" id="KW-1185">Reference proteome</keyword>
<keyword evidence="8 11" id="KW-0350">Heme biosynthesis</keyword>
<evidence type="ECO:0000256" key="10">
    <source>
        <dbReference type="ARBA" id="ARBA00047554"/>
    </source>
</evidence>
<evidence type="ECO:0000256" key="7">
    <source>
        <dbReference type="ARBA" id="ARBA00023002"/>
    </source>
</evidence>
<name>A0A1S4F5S5_AEDAE</name>
<comment type="catalytic activity">
    <reaction evidence="10 11">
        <text>protoporphyrinogen IX + 3 O2 = protoporphyrin IX + 3 H2O2</text>
        <dbReference type="Rhea" id="RHEA:25576"/>
        <dbReference type="ChEBI" id="CHEBI:15379"/>
        <dbReference type="ChEBI" id="CHEBI:16240"/>
        <dbReference type="ChEBI" id="CHEBI:57306"/>
        <dbReference type="ChEBI" id="CHEBI:57307"/>
        <dbReference type="EC" id="1.3.3.4"/>
    </reaction>
</comment>
<gene>
    <name evidence="13" type="primary">5578938</name>
</gene>
<comment type="cofactor">
    <cofactor evidence="11">
        <name>FAD</name>
        <dbReference type="ChEBI" id="CHEBI:57692"/>
    </cofactor>
    <text evidence="11">Binds 1 FAD per subunit.</text>
</comment>
<feature type="domain" description="Amine oxidase" evidence="12">
    <location>
        <begin position="9"/>
        <end position="469"/>
    </location>
</feature>
<dbReference type="EnsemblMetazoa" id="AAEL003762-RC">
    <property type="protein sequence ID" value="AAEL003762-PC"/>
    <property type="gene ID" value="AAEL003762"/>
</dbReference>
<dbReference type="InterPro" id="IPR002937">
    <property type="entry name" value="Amino_oxidase"/>
</dbReference>
<comment type="similarity">
    <text evidence="3 11">Belongs to the protoporphyrinogen/coproporphyrinogen oxidase family. Protoporphyrinogen oxidase subfamily.</text>
</comment>
<dbReference type="SUPFAM" id="SSF54373">
    <property type="entry name" value="FAD-linked reductases, C-terminal domain"/>
    <property type="match status" value="1"/>
</dbReference>
<evidence type="ECO:0000256" key="1">
    <source>
        <dbReference type="ARBA" id="ARBA00002600"/>
    </source>
</evidence>
<dbReference type="OrthoDB" id="419752at2759"/>
<dbReference type="EnsemblMetazoa" id="AAEL003762-RB">
    <property type="protein sequence ID" value="AAEL003762-PB"/>
    <property type="gene ID" value="AAEL003762"/>
</dbReference>
<evidence type="ECO:0000256" key="11">
    <source>
        <dbReference type="RuleBase" id="RU367069"/>
    </source>
</evidence>
<evidence type="ECO:0000256" key="3">
    <source>
        <dbReference type="ARBA" id="ARBA00010551"/>
    </source>
</evidence>
<evidence type="ECO:0000313" key="13">
    <source>
        <dbReference type="EnsemblMetazoa" id="AAEL003762-PD"/>
    </source>
</evidence>
<keyword evidence="7 11" id="KW-0560">Oxidoreductase</keyword>
<dbReference type="InterPro" id="IPR036188">
    <property type="entry name" value="FAD/NAD-bd_sf"/>
</dbReference>
<dbReference type="SUPFAM" id="SSF51905">
    <property type="entry name" value="FAD/NAD(P)-binding domain"/>
    <property type="match status" value="1"/>
</dbReference>
<comment type="function">
    <text evidence="1 11">Catalyzes the 6-electron oxidation of protoporphyrinogen-IX to form protoporphyrin-IX.</text>
</comment>
<reference evidence="13" key="2">
    <citation type="submission" date="2025-05" db="UniProtKB">
        <authorList>
            <consortium name="EnsemblMetazoa"/>
        </authorList>
    </citation>
    <scope>IDENTIFICATION</scope>
    <source>
        <strain evidence="13">LVP_AGWG</strain>
    </source>
</reference>
<dbReference type="NCBIfam" id="TIGR00562">
    <property type="entry name" value="proto_IX_ox"/>
    <property type="match status" value="1"/>
</dbReference>
<keyword evidence="9 11" id="KW-0627">Porphyrin biosynthesis</keyword>
<dbReference type="FunFam" id="3.50.50.60:FF:000193">
    <property type="entry name" value="Protoporphyrinogen oxidase"/>
    <property type="match status" value="1"/>
</dbReference>
<dbReference type="Proteomes" id="UP000008820">
    <property type="component" value="Chromosome 1"/>
</dbReference>
<dbReference type="UniPathway" id="UPA00251">
    <property type="reaction ID" value="UER00324"/>
</dbReference>
<dbReference type="EnsemblMetazoa" id="AAEL003762-RA">
    <property type="protein sequence ID" value="AAEL003762-PA"/>
    <property type="gene ID" value="AAEL003762"/>
</dbReference>
<evidence type="ECO:0000259" key="12">
    <source>
        <dbReference type="Pfam" id="PF01593"/>
    </source>
</evidence>
<keyword evidence="6 11" id="KW-0274">FAD</keyword>
<dbReference type="AlphaFoldDB" id="A0A1S4F5S5"/>
<organism evidence="13 14">
    <name type="scientific">Aedes aegypti</name>
    <name type="common">Yellowfever mosquito</name>
    <name type="synonym">Culex aegypti</name>
    <dbReference type="NCBI Taxonomy" id="7159"/>
    <lineage>
        <taxon>Eukaryota</taxon>
        <taxon>Metazoa</taxon>
        <taxon>Ecdysozoa</taxon>
        <taxon>Arthropoda</taxon>
        <taxon>Hexapoda</taxon>
        <taxon>Insecta</taxon>
        <taxon>Pterygota</taxon>
        <taxon>Neoptera</taxon>
        <taxon>Endopterygota</taxon>
        <taxon>Diptera</taxon>
        <taxon>Nematocera</taxon>
        <taxon>Culicoidea</taxon>
        <taxon>Culicidae</taxon>
        <taxon>Culicinae</taxon>
        <taxon>Aedini</taxon>
        <taxon>Aedes</taxon>
        <taxon>Stegomyia</taxon>
    </lineage>
</organism>
<dbReference type="GO" id="GO:0004729">
    <property type="term" value="F:oxygen-dependent protoporphyrinogen oxidase activity"/>
    <property type="evidence" value="ECO:0007669"/>
    <property type="project" value="UniProtKB-UniRule"/>
</dbReference>
<evidence type="ECO:0000256" key="8">
    <source>
        <dbReference type="ARBA" id="ARBA00023133"/>
    </source>
</evidence>
<proteinExistence type="inferred from homology"/>
<dbReference type="VEuPathDB" id="VectorBase:AAEL003762"/>
<reference evidence="13 14" key="1">
    <citation type="submission" date="2017-06" db="EMBL/GenBank/DDBJ databases">
        <title>Aedes aegypti genome working group (AGWG) sequencing and assembly.</title>
        <authorList>
            <consortium name="Aedes aegypti Genome Working Group (AGWG)"/>
            <person name="Matthews B.J."/>
        </authorList>
    </citation>
    <scope>NUCLEOTIDE SEQUENCE [LARGE SCALE GENOMIC DNA]</scope>
    <source>
        <strain evidence="13 14">LVP_AGWG</strain>
    </source>
</reference>
<dbReference type="PANTHER" id="PTHR42923:SF3">
    <property type="entry name" value="PROTOPORPHYRINOGEN OXIDASE"/>
    <property type="match status" value="1"/>
</dbReference>
<comment type="pathway">
    <text evidence="2 11">Porphyrin-containing compound metabolism; protoporphyrin-IX biosynthesis; protoporphyrin-IX from protoporphyrinogen-IX: step 1/1.</text>
</comment>
<evidence type="ECO:0000313" key="14">
    <source>
        <dbReference type="Proteomes" id="UP000008820"/>
    </source>
</evidence>
<evidence type="ECO:0000256" key="9">
    <source>
        <dbReference type="ARBA" id="ARBA00023244"/>
    </source>
</evidence>
<dbReference type="Gene3D" id="3.50.50.60">
    <property type="entry name" value="FAD/NAD(P)-binding domain"/>
    <property type="match status" value="1"/>
</dbReference>
<dbReference type="PANTHER" id="PTHR42923">
    <property type="entry name" value="PROTOPORPHYRINOGEN OXIDASE"/>
    <property type="match status" value="1"/>
</dbReference>
<dbReference type="EnsemblMetazoa" id="AAEL003762-RD">
    <property type="protein sequence ID" value="AAEL003762-PD"/>
    <property type="gene ID" value="AAEL003762"/>
</dbReference>
<accession>A0A1S4F5S5</accession>
<dbReference type="InterPro" id="IPR004572">
    <property type="entry name" value="Protoporphyrinogen_oxidase"/>
</dbReference>
<sequence>MTAILGAGISGLSAGYYLLKKGLPSPTVIYEASNRIGGWIRTDRFNEDGFVFEAGPRTIRPKGPAASNTLDLIEEVGLADEVYPIYSNHVAARNRMIYAKGKLNMLPSDLSGVLKTVPPFTKPLFFAGFKDIFAGRSKVPLEDESMYSFVERRFGKEIADYAVSSMLCGICAGDAKQISVKFLMKSLFEMEQKHGGVVKGMLKEAMNKKGKKDGAKESISALAKRAKSENWSIYSIHGGLQTLPDRLGTVLHKNGVGIETDVKFEEIMFDGGKVQLKVDGQDRVVDHLISSIPSYKLAKRVSSQHPELSKELAAIPYVDVAVINLCYKTPDLQKHKGFGFLVPPIENLPILGVIFDSCCFDMDDNTVLTVMIGGAWFEKWFGSNPDEELLLDVALKNVNRILDIQQAPDAYKVNLLRKCIPQYVVGHHKRVEGIRAYIRDHKLPLGLCGASYDGVGVNDVILSARKCVEEQVKSK</sequence>
<evidence type="ECO:0000256" key="5">
    <source>
        <dbReference type="ARBA" id="ARBA00022630"/>
    </source>
</evidence>
<dbReference type="GO" id="GO:0006782">
    <property type="term" value="P:protoporphyrinogen IX biosynthetic process"/>
    <property type="evidence" value="ECO:0007669"/>
    <property type="project" value="UniProtKB-UniRule"/>
</dbReference>